<dbReference type="GO" id="GO:0055036">
    <property type="term" value="C:virion membrane"/>
    <property type="evidence" value="ECO:0007669"/>
    <property type="project" value="UniProtKB-SubCell"/>
</dbReference>
<evidence type="ECO:0000313" key="18">
    <source>
        <dbReference type="Proteomes" id="UP000324628"/>
    </source>
</evidence>
<evidence type="ECO:0000256" key="13">
    <source>
        <dbReference type="SAM" id="Phobius"/>
    </source>
</evidence>
<dbReference type="EMBL" id="MH607141">
    <property type="protein sequence ID" value="AXN74932.1"/>
    <property type="molecule type" value="Genomic_DNA"/>
</dbReference>
<evidence type="ECO:0000313" key="17">
    <source>
        <dbReference type="Proteomes" id="UP000320472"/>
    </source>
</evidence>
<keyword evidence="5" id="KW-0261">Viral envelope protein</keyword>
<evidence type="ECO:0000313" key="16">
    <source>
        <dbReference type="EMBL" id="QEQ49480.1"/>
    </source>
</evidence>
<dbReference type="EMBL" id="MN244296">
    <property type="protein sequence ID" value="QEQ49480.1"/>
    <property type="molecule type" value="Genomic_DNA"/>
</dbReference>
<evidence type="ECO:0000256" key="9">
    <source>
        <dbReference type="ARBA" id="ARBA00034732"/>
    </source>
</evidence>
<sequence>MSYLRYYNMLDDFTAGAGVLDKDLFTDEQQQSFMPKDGGMMQNDYGGMNDYLGIFKNNDVRTLLGLILFVLALYSPPLISILMIFISSFLLPLTSLVITYCLVTQMYRGGNGNTVGMSIVCIVAAVLIMAINVFTNSQIFNIISYIILFILFFAYVMNIERQDYKRMNVNVTTIPEQYTRCNKPYNAGNKVDVDIPTFNSLNTDYSN</sequence>
<evidence type="ECO:0000256" key="1">
    <source>
        <dbReference type="ARBA" id="ARBA00004385"/>
    </source>
</evidence>
<dbReference type="InterPro" id="IPR007977">
    <property type="entry name" value="Poxvirus_OPG144"/>
</dbReference>
<keyword evidence="2" id="KW-0597">Phosphoprotein</keyword>
<keyword evidence="17" id="KW-1185">Reference proteome</keyword>
<dbReference type="GO" id="GO:0016020">
    <property type="term" value="C:membrane"/>
    <property type="evidence" value="ECO:0007669"/>
    <property type="project" value="InterPro"/>
</dbReference>
<evidence type="ECO:0000256" key="6">
    <source>
        <dbReference type="ARBA" id="ARBA00022989"/>
    </source>
</evidence>
<evidence type="ECO:0000256" key="4">
    <source>
        <dbReference type="ARBA" id="ARBA00022844"/>
    </source>
</evidence>
<dbReference type="Pfam" id="PF05313">
    <property type="entry name" value="Pox_P21"/>
    <property type="match status" value="1"/>
</dbReference>
<evidence type="ECO:0000256" key="11">
    <source>
        <dbReference type="ARBA" id="ARBA00045920"/>
    </source>
</evidence>
<gene>
    <name evidence="14" type="ORF">AKMV-88-147</name>
    <name evidence="15" type="ORF">AKMV147</name>
</gene>
<keyword evidence="3 13" id="KW-0812">Transmembrane</keyword>
<dbReference type="EMBL" id="MH607142">
    <property type="protein sequence ID" value="AXN75152.1"/>
    <property type="molecule type" value="Genomic_DNA"/>
</dbReference>
<evidence type="ECO:0000256" key="8">
    <source>
        <dbReference type="ARBA" id="ARBA00023157"/>
    </source>
</evidence>
<keyword evidence="8" id="KW-1015">Disulfide bond</keyword>
<comment type="similarity">
    <text evidence="9">Belongs to the orthopoxvirus OPG144 family.</text>
</comment>
<evidence type="ECO:0000313" key="15">
    <source>
        <dbReference type="EMBL" id="AXN75152.1"/>
    </source>
</evidence>
<evidence type="ECO:0000256" key="12">
    <source>
        <dbReference type="ARBA" id="ARBA00046542"/>
    </source>
</evidence>
<dbReference type="Proteomes" id="UP000324628">
    <property type="component" value="Segment"/>
</dbReference>
<dbReference type="Proteomes" id="UP000315114">
    <property type="component" value="Segment"/>
</dbReference>
<evidence type="ECO:0000256" key="10">
    <source>
        <dbReference type="ARBA" id="ARBA00034838"/>
    </source>
</evidence>
<comment type="function">
    <text evidence="11">Envelope protein which participates in virus morphogenesis. Needed for an early step in viral crescent membrane formation by interacting with OPG125 scaffold protein. Its interaction with OPG125 scaffold protein leads to the formation of rigid, crescent-shaped membranes that assemble around the cytoplasmic virus factory. Acts as a membrane anchor for the protein OPG154. OPG144-OPG154 virus envelope protein might be involved in fusion or attachment, and can further associate with OPG153.</text>
</comment>
<proteinExistence type="inferred from homology"/>
<reference evidence="14" key="2">
    <citation type="submission" date="2018-07" db="EMBL/GenBank/DDBJ databases">
        <authorList>
            <person name="Gao J."/>
            <person name="Li Y."/>
            <person name="Wang H."/>
        </authorList>
    </citation>
    <scope>NUCLEOTIDE SEQUENCE</scope>
    <source>
        <strain evidence="15">Akhmeta_2013-85</strain>
        <strain evidence="14">Akhmeta_2013-88</strain>
    </source>
</reference>
<dbReference type="Proteomes" id="UP000320472">
    <property type="component" value="Segment"/>
</dbReference>
<feature type="transmembrane region" description="Helical" evidence="13">
    <location>
        <begin position="139"/>
        <end position="157"/>
    </location>
</feature>
<organism evidence="14 17">
    <name type="scientific">Orthopoxvirus akhmetapox</name>
    <dbReference type="NCBI Taxonomy" id="2200830"/>
    <lineage>
        <taxon>Viruses</taxon>
        <taxon>Varidnaviria</taxon>
        <taxon>Bamfordvirae</taxon>
        <taxon>Nucleocytoviricota</taxon>
        <taxon>Pokkesviricetes</taxon>
        <taxon>Chitovirales</taxon>
        <taxon>Poxviridae</taxon>
        <taxon>Chordopoxvirinae</taxon>
        <taxon>Orthopoxvirus</taxon>
    </lineage>
</organism>
<feature type="transmembrane region" description="Helical" evidence="13">
    <location>
        <begin position="58"/>
        <end position="75"/>
    </location>
</feature>
<accession>A0A346FRN9</accession>
<comment type="subunit">
    <text evidence="12">Homodimer; disulfide-linked. Interacts (via N-terminus) with OPG125 scaffold; this interaction helps OPG125 to associate with membranes. Interacts with OPG140. Interacts with OPG154; this interaction allows OPG154 to be anchored in the mature virion (MV) membrane. Part of a complex composed of OPG144, OPG153 and OPG154.</text>
</comment>
<evidence type="ECO:0000313" key="14">
    <source>
        <dbReference type="EMBL" id="AXN74932.1"/>
    </source>
</evidence>
<reference evidence="14 17" key="1">
    <citation type="journal article" date="2018" name="Viruses">
        <title>Genome Sequences of Akhmeta Virus, an Early Divergent Old World Orthopoxvirus.</title>
        <authorList>
            <person name="Gao J"/>
            <person name="Gigante C"/>
            <person name="Khmaladze E"/>
            <person name="Liu P"/>
            <person name="Tang S"/>
            <person name="Wilkins K"/>
            <person name="Zhao K"/>
            <person name="Davidson W"/>
            <person name="Nakazawa Y"/>
            <person name="Maghlakelidze G"/>
            <person name="Geleishvili M"/>
            <person name="Kokhreidze M"/>
            <person name="Carroll DS"/>
            <person name="Emerson G Li.Y."/>
        </authorList>
    </citation>
    <scope>NUCLEOTIDE SEQUENCE [LARGE SCALE GENOMIC DNA]</scope>
    <source>
        <strain evidence="15">Akhmeta_2013-85</strain>
        <strain evidence="14">Akhmeta_2013-88</strain>
    </source>
</reference>
<keyword evidence="7 13" id="KW-0472">Membrane</keyword>
<dbReference type="GO" id="GO:0019031">
    <property type="term" value="C:viral envelope"/>
    <property type="evidence" value="ECO:0007669"/>
    <property type="project" value="UniProtKB-KW"/>
</dbReference>
<keyword evidence="6 13" id="KW-1133">Transmembrane helix</keyword>
<evidence type="ECO:0000256" key="3">
    <source>
        <dbReference type="ARBA" id="ARBA00022692"/>
    </source>
</evidence>
<protein>
    <recommendedName>
        <fullName evidence="10">Virion membrane protein OPG144 precursor</fullName>
    </recommendedName>
</protein>
<evidence type="ECO:0000256" key="2">
    <source>
        <dbReference type="ARBA" id="ARBA00022553"/>
    </source>
</evidence>
<comment type="subcellular location">
    <subcellularLocation>
        <location evidence="1">Virion membrane</location>
        <topology evidence="1">Multi-pass membrane protein</topology>
    </subcellularLocation>
</comment>
<evidence type="ECO:0000256" key="7">
    <source>
        <dbReference type="ARBA" id="ARBA00023136"/>
    </source>
</evidence>
<keyword evidence="4" id="KW-0946">Virion</keyword>
<evidence type="ECO:0000256" key="5">
    <source>
        <dbReference type="ARBA" id="ARBA00022879"/>
    </source>
</evidence>
<feature type="transmembrane region" description="Helical" evidence="13">
    <location>
        <begin position="115"/>
        <end position="133"/>
    </location>
</feature>
<name>A0A346FRN9_9POXV</name>
<feature type="transmembrane region" description="Helical" evidence="13">
    <location>
        <begin position="81"/>
        <end position="103"/>
    </location>
</feature>
<reference evidence="16 18" key="3">
    <citation type="submission" date="2019-07" db="EMBL/GenBank/DDBJ databases">
        <title>Isolation and characterization of Akhmeta virus from wild caught rodents (Apodemus spp.) in Georgia.</title>
        <authorList>
            <person name="Doty J.B."/>
            <person name="Maghlakelidze G."/>
            <person name="Sikharulidze I."/>
            <person name="Tu S.-L."/>
            <person name="Morgan C.N."/>
            <person name="Mauldin M.R."/>
            <person name="Parkadze O."/>
            <person name="Kartskhia N."/>
            <person name="Turmanidze M."/>
            <person name="Matheny A."/>
            <person name="Davidson W."/>
            <person name="Tang S."/>
            <person name="Li Y."/>
            <person name="Upton C."/>
            <person name="Carroll D.S."/>
            <person name="Emerson G.L."/>
        </authorList>
    </citation>
    <scope>NUCLEOTIDE SEQUENCE [LARGE SCALE GENOMIC DNA]</scope>
    <source>
        <strain evidence="16">G66</strain>
    </source>
</reference>